<dbReference type="PANTHER" id="PTHR34136">
    <property type="match status" value="1"/>
</dbReference>
<dbReference type="CDD" id="cd06533">
    <property type="entry name" value="Glyco_transf_WecG_TagA"/>
    <property type="match status" value="1"/>
</dbReference>
<dbReference type="Pfam" id="PF03808">
    <property type="entry name" value="Glyco_tran_WecG"/>
    <property type="match status" value="1"/>
</dbReference>
<dbReference type="PANTHER" id="PTHR34136:SF1">
    <property type="entry name" value="UDP-N-ACETYL-D-MANNOSAMINURONIC ACID TRANSFERASE"/>
    <property type="match status" value="1"/>
</dbReference>
<dbReference type="Proteomes" id="UP000704960">
    <property type="component" value="Unassembled WGS sequence"/>
</dbReference>
<dbReference type="AlphaFoldDB" id="A0A932YVZ4"/>
<sequence>MKTFVLGVAVNAITRSQALDRVRQLLADGSQHVVITPNPEIVMAARRDLRLRAIINSASLAAPDGVGLVWALRRRGVEAERVPGVEVMTDICELAAALKKCVFLLGGKRGAAERTATRLRKQWPALSVAGWSENADDIETIRRTRPDILFVALGTPKQEYWIETHLTELPSVKIALGVGGAFDILSGQLPRAPGWLRRLGLEWCWRLMLEPSRLARIFNAVVRFPLAIWRA</sequence>
<evidence type="ECO:0000256" key="1">
    <source>
        <dbReference type="ARBA" id="ARBA00022676"/>
    </source>
</evidence>
<organism evidence="3 4">
    <name type="scientific">Candidatus Sungiibacteriota bacterium</name>
    <dbReference type="NCBI Taxonomy" id="2750080"/>
    <lineage>
        <taxon>Bacteria</taxon>
        <taxon>Candidatus Sungiibacteriota</taxon>
    </lineage>
</organism>
<dbReference type="NCBIfam" id="TIGR00696">
    <property type="entry name" value="wecG_tagA_cpsF"/>
    <property type="match status" value="1"/>
</dbReference>
<keyword evidence="2" id="KW-0808">Transferase</keyword>
<accession>A0A932YVZ4</accession>
<dbReference type="EMBL" id="JACQMJ010000009">
    <property type="protein sequence ID" value="MBI4132467.1"/>
    <property type="molecule type" value="Genomic_DNA"/>
</dbReference>
<keyword evidence="1" id="KW-0328">Glycosyltransferase</keyword>
<dbReference type="GO" id="GO:0016758">
    <property type="term" value="F:hexosyltransferase activity"/>
    <property type="evidence" value="ECO:0007669"/>
    <property type="project" value="TreeGrafter"/>
</dbReference>
<gene>
    <name evidence="3" type="ORF">HY474_02465</name>
</gene>
<protein>
    <submittedName>
        <fullName evidence="3">WecB/TagA/CpsF family glycosyltransferase</fullName>
    </submittedName>
</protein>
<evidence type="ECO:0000313" key="3">
    <source>
        <dbReference type="EMBL" id="MBI4132467.1"/>
    </source>
</evidence>
<reference evidence="3" key="1">
    <citation type="submission" date="2020-07" db="EMBL/GenBank/DDBJ databases">
        <title>Huge and variable diversity of episymbiotic CPR bacteria and DPANN archaea in groundwater ecosystems.</title>
        <authorList>
            <person name="He C.Y."/>
            <person name="Keren R."/>
            <person name="Whittaker M."/>
            <person name="Farag I.F."/>
            <person name="Doudna J."/>
            <person name="Cate J.H.D."/>
            <person name="Banfield J.F."/>
        </authorList>
    </citation>
    <scope>NUCLEOTIDE SEQUENCE</scope>
    <source>
        <strain evidence="3">NC_groundwater_1226_Ag_S-0.1um_59_124</strain>
    </source>
</reference>
<name>A0A932YVZ4_9BACT</name>
<dbReference type="InterPro" id="IPR004629">
    <property type="entry name" value="WecG_TagA_CpsF"/>
</dbReference>
<evidence type="ECO:0000313" key="4">
    <source>
        <dbReference type="Proteomes" id="UP000704960"/>
    </source>
</evidence>
<proteinExistence type="predicted"/>
<evidence type="ECO:0000256" key="2">
    <source>
        <dbReference type="ARBA" id="ARBA00022679"/>
    </source>
</evidence>
<comment type="caution">
    <text evidence="3">The sequence shown here is derived from an EMBL/GenBank/DDBJ whole genome shotgun (WGS) entry which is preliminary data.</text>
</comment>